<accession>A0A9D4D900</accession>
<proteinExistence type="predicted"/>
<keyword evidence="2" id="KW-1185">Reference proteome</keyword>
<sequence>MNVQSAWFILCWSIQPRNRYRHHNPCSRFLPTTTMSIPHLRRIRLHRDPRMSPLRSQQTVTRTASHSTVLRFSHPSIQWATRMVL</sequence>
<protein>
    <submittedName>
        <fullName evidence="1">Uncharacterized protein</fullName>
    </submittedName>
</protein>
<gene>
    <name evidence="1" type="ORF">DPMN_047944</name>
</gene>
<evidence type="ECO:0000313" key="2">
    <source>
        <dbReference type="Proteomes" id="UP000828390"/>
    </source>
</evidence>
<reference evidence="1" key="1">
    <citation type="journal article" date="2019" name="bioRxiv">
        <title>The Genome of the Zebra Mussel, Dreissena polymorpha: A Resource for Invasive Species Research.</title>
        <authorList>
            <person name="McCartney M.A."/>
            <person name="Auch B."/>
            <person name="Kono T."/>
            <person name="Mallez S."/>
            <person name="Zhang Y."/>
            <person name="Obille A."/>
            <person name="Becker A."/>
            <person name="Abrahante J.E."/>
            <person name="Garbe J."/>
            <person name="Badalamenti J.P."/>
            <person name="Herman A."/>
            <person name="Mangelson H."/>
            <person name="Liachko I."/>
            <person name="Sullivan S."/>
            <person name="Sone E.D."/>
            <person name="Koren S."/>
            <person name="Silverstein K.A.T."/>
            <person name="Beckman K.B."/>
            <person name="Gohl D.M."/>
        </authorList>
    </citation>
    <scope>NUCLEOTIDE SEQUENCE</scope>
    <source>
        <strain evidence="1">Duluth1</strain>
        <tissue evidence="1">Whole animal</tissue>
    </source>
</reference>
<reference evidence="1" key="2">
    <citation type="submission" date="2020-11" db="EMBL/GenBank/DDBJ databases">
        <authorList>
            <person name="McCartney M.A."/>
            <person name="Auch B."/>
            <person name="Kono T."/>
            <person name="Mallez S."/>
            <person name="Becker A."/>
            <person name="Gohl D.M."/>
            <person name="Silverstein K.A.T."/>
            <person name="Koren S."/>
            <person name="Bechman K.B."/>
            <person name="Herman A."/>
            <person name="Abrahante J.E."/>
            <person name="Garbe J."/>
        </authorList>
    </citation>
    <scope>NUCLEOTIDE SEQUENCE</scope>
    <source>
        <strain evidence="1">Duluth1</strain>
        <tissue evidence="1">Whole animal</tissue>
    </source>
</reference>
<comment type="caution">
    <text evidence="1">The sequence shown here is derived from an EMBL/GenBank/DDBJ whole genome shotgun (WGS) entry which is preliminary data.</text>
</comment>
<dbReference type="EMBL" id="JAIWYP010000011">
    <property type="protein sequence ID" value="KAH3741223.1"/>
    <property type="molecule type" value="Genomic_DNA"/>
</dbReference>
<organism evidence="1 2">
    <name type="scientific">Dreissena polymorpha</name>
    <name type="common">Zebra mussel</name>
    <name type="synonym">Mytilus polymorpha</name>
    <dbReference type="NCBI Taxonomy" id="45954"/>
    <lineage>
        <taxon>Eukaryota</taxon>
        <taxon>Metazoa</taxon>
        <taxon>Spiralia</taxon>
        <taxon>Lophotrochozoa</taxon>
        <taxon>Mollusca</taxon>
        <taxon>Bivalvia</taxon>
        <taxon>Autobranchia</taxon>
        <taxon>Heteroconchia</taxon>
        <taxon>Euheterodonta</taxon>
        <taxon>Imparidentia</taxon>
        <taxon>Neoheterodontei</taxon>
        <taxon>Myida</taxon>
        <taxon>Dreissenoidea</taxon>
        <taxon>Dreissenidae</taxon>
        <taxon>Dreissena</taxon>
    </lineage>
</organism>
<name>A0A9D4D900_DREPO</name>
<dbReference type="Proteomes" id="UP000828390">
    <property type="component" value="Unassembled WGS sequence"/>
</dbReference>
<dbReference type="AlphaFoldDB" id="A0A9D4D900"/>
<evidence type="ECO:0000313" key="1">
    <source>
        <dbReference type="EMBL" id="KAH3741223.1"/>
    </source>
</evidence>